<protein>
    <submittedName>
        <fullName evidence="3">Uncharacterized protein</fullName>
    </submittedName>
</protein>
<feature type="compositionally biased region" description="Polar residues" evidence="1">
    <location>
        <begin position="51"/>
        <end position="64"/>
    </location>
</feature>
<reference evidence="3 4" key="1">
    <citation type="submission" date="2022-05" db="EMBL/GenBank/DDBJ databases">
        <authorList>
            <person name="Park J.-S."/>
        </authorList>
    </citation>
    <scope>NUCLEOTIDE SEQUENCE [LARGE SCALE GENOMIC DNA]</scope>
    <source>
        <strain evidence="3 4">2012CJ35-5</strain>
    </source>
</reference>
<gene>
    <name evidence="3" type="ORF">M3P19_08435</name>
</gene>
<evidence type="ECO:0000256" key="2">
    <source>
        <dbReference type="SAM" id="SignalP"/>
    </source>
</evidence>
<feature type="compositionally biased region" description="Basic and acidic residues" evidence="1">
    <location>
        <begin position="30"/>
        <end position="49"/>
    </location>
</feature>
<sequence length="554" mass="61885">MKKRMIIAAILLFGFGGLQTMVAQGSKRPSKLEMARKAQEDNQAKKEASDATISENTAKSSANASPDEDCTRSSSTLNLFETKMQKIADVKDGKSEEGLNSLKYALKMAVDYKEKIEERSPGCREIPNLESRIAEAKAFLKEFEKELLPFVEGNYTSSSPYYTEVFLGNFTPGNTSNKMQITLRGKDGSTYDGILKYPSDQPTPEKIPGKMDDPAGVDCFVYEKGDRIIVEFYAQNNFCGVVILGDTDTATLTKEAMAFEVPNSESNGKPMGDTHNKEAGRIVFSKSNNLGLENKGPFNLKEFTIGDKIYSRTFYEQVAPPIEMLQKLGYISHKDHYTIRIANDLYLNGEKVASYLEGPFHKEEEQMSNSWTTSRLPFIVSERSEVGGAFMDYVLKNNLKVGTYELEWKRYVMNSDFPDSERLFLATTGPITMNITDEGLKNLCGTDYGTPVGKFSSGAKTNALLATLRTHGRAQGWPETFTDVVSHQTEWTKVYNAFGVYLYSKCSATFRTRYPLKDGRQAHGVITSMFHKMPNGSIEVFGMTGQKYVSPKCK</sequence>
<evidence type="ECO:0000313" key="4">
    <source>
        <dbReference type="Proteomes" id="UP001203607"/>
    </source>
</evidence>
<dbReference type="Proteomes" id="UP001203607">
    <property type="component" value="Unassembled WGS sequence"/>
</dbReference>
<organism evidence="3 4">
    <name type="scientific">Flagellimonas spongiicola</name>
    <dbReference type="NCBI Taxonomy" id="2942208"/>
    <lineage>
        <taxon>Bacteria</taxon>
        <taxon>Pseudomonadati</taxon>
        <taxon>Bacteroidota</taxon>
        <taxon>Flavobacteriia</taxon>
        <taxon>Flavobacteriales</taxon>
        <taxon>Flavobacteriaceae</taxon>
        <taxon>Flagellimonas</taxon>
    </lineage>
</organism>
<keyword evidence="4" id="KW-1185">Reference proteome</keyword>
<dbReference type="EMBL" id="JAMFMA010000002">
    <property type="protein sequence ID" value="MCL6274034.1"/>
    <property type="molecule type" value="Genomic_DNA"/>
</dbReference>
<comment type="caution">
    <text evidence="3">The sequence shown here is derived from an EMBL/GenBank/DDBJ whole genome shotgun (WGS) entry which is preliminary data.</text>
</comment>
<feature type="chain" id="PRO_5045800053" evidence="2">
    <location>
        <begin position="24"/>
        <end position="554"/>
    </location>
</feature>
<dbReference type="RefSeq" id="WP_249657223.1">
    <property type="nucleotide sequence ID" value="NZ_JAMFMA010000002.1"/>
</dbReference>
<evidence type="ECO:0000256" key="1">
    <source>
        <dbReference type="SAM" id="MobiDB-lite"/>
    </source>
</evidence>
<proteinExistence type="predicted"/>
<feature type="signal peptide" evidence="2">
    <location>
        <begin position="1"/>
        <end position="23"/>
    </location>
</feature>
<keyword evidence="2" id="KW-0732">Signal</keyword>
<accession>A0ABT0PRM6</accession>
<name>A0ABT0PRM6_9FLAO</name>
<feature type="region of interest" description="Disordered" evidence="1">
    <location>
        <begin position="29"/>
        <end position="74"/>
    </location>
</feature>
<evidence type="ECO:0000313" key="3">
    <source>
        <dbReference type="EMBL" id="MCL6274034.1"/>
    </source>
</evidence>